<organism evidence="2 3">
    <name type="scientific">Pelistega ratti</name>
    <dbReference type="NCBI Taxonomy" id="2652177"/>
    <lineage>
        <taxon>Bacteria</taxon>
        <taxon>Pseudomonadati</taxon>
        <taxon>Pseudomonadota</taxon>
        <taxon>Betaproteobacteria</taxon>
        <taxon>Burkholderiales</taxon>
        <taxon>Alcaligenaceae</taxon>
        <taxon>Pelistega</taxon>
    </lineage>
</organism>
<comment type="caution">
    <text evidence="2">The sequence shown here is derived from an EMBL/GenBank/DDBJ whole genome shotgun (WGS) entry which is preliminary data.</text>
</comment>
<keyword evidence="3" id="KW-1185">Reference proteome</keyword>
<dbReference type="EMBL" id="JAAGYR010000021">
    <property type="protein sequence ID" value="NEN76536.1"/>
    <property type="molecule type" value="Genomic_DNA"/>
</dbReference>
<name>A0A6L9Y842_9BURK</name>
<protein>
    <submittedName>
        <fullName evidence="2">DUF2474 domain-containing protein</fullName>
    </submittedName>
</protein>
<evidence type="ECO:0000256" key="1">
    <source>
        <dbReference type="SAM" id="Phobius"/>
    </source>
</evidence>
<dbReference type="Proteomes" id="UP000477651">
    <property type="component" value="Unassembled WGS sequence"/>
</dbReference>
<evidence type="ECO:0000313" key="3">
    <source>
        <dbReference type="Proteomes" id="UP000477651"/>
    </source>
</evidence>
<keyword evidence="1" id="KW-0472">Membrane</keyword>
<proteinExistence type="predicted"/>
<dbReference type="AlphaFoldDB" id="A0A6L9Y842"/>
<keyword evidence="1" id="KW-1133">Transmembrane helix</keyword>
<reference evidence="2 3" key="1">
    <citation type="submission" date="2020-02" db="EMBL/GenBank/DDBJ databases">
        <title>Pelistega sp. NLN82 were isolated from wild rodents of the Hainan Island.</title>
        <authorList>
            <person name="Niu N."/>
            <person name="Zhou J."/>
        </authorList>
    </citation>
    <scope>NUCLEOTIDE SEQUENCE [LARGE SCALE GENOMIC DNA]</scope>
    <source>
        <strain evidence="2 3">NLN82</strain>
    </source>
</reference>
<accession>A0A6L9Y842</accession>
<sequence>MKQKRKLSSIQWFILLWLAGFVGLAVIAGLFRLLLYWAY</sequence>
<gene>
    <name evidence="2" type="ORF">F9B74_09480</name>
</gene>
<feature type="transmembrane region" description="Helical" evidence="1">
    <location>
        <begin position="12"/>
        <end position="38"/>
    </location>
</feature>
<keyword evidence="1" id="KW-0812">Transmembrane</keyword>
<evidence type="ECO:0000313" key="2">
    <source>
        <dbReference type="EMBL" id="NEN76536.1"/>
    </source>
</evidence>